<protein>
    <submittedName>
        <fullName evidence="2">OsmC family protein</fullName>
    </submittedName>
</protein>
<dbReference type="InterPro" id="IPR015946">
    <property type="entry name" value="KH_dom-like_a/b"/>
</dbReference>
<gene>
    <name evidence="2" type="ORF">I2456_20550</name>
</gene>
<dbReference type="AlphaFoldDB" id="A0AAX1J8V8"/>
<dbReference type="Gene3D" id="3.30.300.20">
    <property type="match status" value="1"/>
</dbReference>
<dbReference type="InterPro" id="IPR036102">
    <property type="entry name" value="OsmC/Ohrsf"/>
</dbReference>
<accession>A0AAX1J8V8</accession>
<dbReference type="SUPFAM" id="SSF82784">
    <property type="entry name" value="OsmC-like"/>
    <property type="match status" value="1"/>
</dbReference>
<name>A0AAX1J8V8_9MYCO</name>
<dbReference type="PANTHER" id="PTHR35368:SF1">
    <property type="entry name" value="HYDROPEROXIDE REDUCTASE"/>
    <property type="match status" value="1"/>
</dbReference>
<dbReference type="InterPro" id="IPR052924">
    <property type="entry name" value="OsmC/Ohr_hydroprdx_reductase"/>
</dbReference>
<dbReference type="PANTHER" id="PTHR35368">
    <property type="entry name" value="HYDROPEROXIDE REDUCTASE"/>
    <property type="match status" value="1"/>
</dbReference>
<dbReference type="KEGG" id="mku:I2456_20550"/>
<sequence>MPGAPSVHAEQEGRSAPPRLPTLATREHEGRRQAVTTSTTHLGSVIAANRNAISADRANARVVFTASAAAHDAVASTASLGQYRVEVDEPPALGGAGKAPNPVEYYLASLLSCQIVTWRVWAEKLGIAVDELSGYAEGDLDVQGFFGFDDAVRAGFQEVRVVVKVRGPETPERYRQLQEAVDAHCPILDLTRNPTPVTTRVEIG</sequence>
<proteinExistence type="predicted"/>
<feature type="region of interest" description="Disordered" evidence="1">
    <location>
        <begin position="1"/>
        <end position="38"/>
    </location>
</feature>
<reference evidence="2" key="1">
    <citation type="submission" date="2020-11" db="EMBL/GenBank/DDBJ databases">
        <title>Intraspecies plasmid and genomic variation of Mycobacterium kubicae revealed by the complete genome sequences of two clinical isolates.</title>
        <authorList>
            <person name="Hendrix J.R."/>
            <person name="Epperson L.E."/>
            <person name="Honda J.R."/>
            <person name="Strong M."/>
        </authorList>
    </citation>
    <scope>NUCLEOTIDE SEQUENCE</scope>
    <source>
        <strain evidence="2">JCM 13573</strain>
    </source>
</reference>
<evidence type="ECO:0000313" key="3">
    <source>
        <dbReference type="Proteomes" id="UP000663583"/>
    </source>
</evidence>
<organism evidence="2 3">
    <name type="scientific">Mycobacterium kubicae</name>
    <dbReference type="NCBI Taxonomy" id="120959"/>
    <lineage>
        <taxon>Bacteria</taxon>
        <taxon>Bacillati</taxon>
        <taxon>Actinomycetota</taxon>
        <taxon>Actinomycetes</taxon>
        <taxon>Mycobacteriales</taxon>
        <taxon>Mycobacteriaceae</taxon>
        <taxon>Mycobacterium</taxon>
        <taxon>Mycobacterium simiae complex</taxon>
    </lineage>
</organism>
<dbReference type="Proteomes" id="UP000663583">
    <property type="component" value="Chromosome"/>
</dbReference>
<dbReference type="Pfam" id="PF02566">
    <property type="entry name" value="OsmC"/>
    <property type="match status" value="1"/>
</dbReference>
<evidence type="ECO:0000256" key="1">
    <source>
        <dbReference type="SAM" id="MobiDB-lite"/>
    </source>
</evidence>
<evidence type="ECO:0000313" key="2">
    <source>
        <dbReference type="EMBL" id="QPI36824.1"/>
    </source>
</evidence>
<dbReference type="InterPro" id="IPR003718">
    <property type="entry name" value="OsmC/Ohr_fam"/>
</dbReference>
<dbReference type="EMBL" id="CP065047">
    <property type="protein sequence ID" value="QPI36824.1"/>
    <property type="molecule type" value="Genomic_DNA"/>
</dbReference>